<evidence type="ECO:0000313" key="1">
    <source>
        <dbReference type="EMBL" id="STY60524.1"/>
    </source>
</evidence>
<organism evidence="1 2">
    <name type="scientific">Mannheimia haemolytica</name>
    <name type="common">Pasteurella haemolytica</name>
    <dbReference type="NCBI Taxonomy" id="75985"/>
    <lineage>
        <taxon>Bacteria</taxon>
        <taxon>Pseudomonadati</taxon>
        <taxon>Pseudomonadota</taxon>
        <taxon>Gammaproteobacteria</taxon>
        <taxon>Pasteurellales</taxon>
        <taxon>Pasteurellaceae</taxon>
        <taxon>Mannheimia</taxon>
    </lineage>
</organism>
<evidence type="ECO:0000313" key="2">
    <source>
        <dbReference type="Proteomes" id="UP000254802"/>
    </source>
</evidence>
<gene>
    <name evidence="1" type="ORF">NCTC10638_01729</name>
</gene>
<accession>A0A378MWP0</accession>
<sequence length="40" mass="4458">MSKQDLIRSSVAEYLTFITATGESQVDAFTPMKMYGLAKK</sequence>
<name>A0A378MWP0_MANHA</name>
<dbReference type="EMBL" id="UGPN01000002">
    <property type="protein sequence ID" value="STY60524.1"/>
    <property type="molecule type" value="Genomic_DNA"/>
</dbReference>
<dbReference type="Proteomes" id="UP000254802">
    <property type="component" value="Unassembled WGS sequence"/>
</dbReference>
<protein>
    <submittedName>
        <fullName evidence="1">Uncharacterized protein</fullName>
    </submittedName>
</protein>
<dbReference type="AlphaFoldDB" id="A0A378MWP0"/>
<proteinExistence type="predicted"/>
<reference evidence="1 2" key="1">
    <citation type="submission" date="2018-06" db="EMBL/GenBank/DDBJ databases">
        <authorList>
            <consortium name="Pathogen Informatics"/>
            <person name="Doyle S."/>
        </authorList>
    </citation>
    <scope>NUCLEOTIDE SEQUENCE [LARGE SCALE GENOMIC DNA]</scope>
    <source>
        <strain evidence="1 2">NCTC10638</strain>
    </source>
</reference>